<evidence type="ECO:0000256" key="10">
    <source>
        <dbReference type="SAM" id="Phobius"/>
    </source>
</evidence>
<protein>
    <recommendedName>
        <fullName evidence="8">Regulator of SigK</fullName>
    </recommendedName>
    <alternativeName>
        <fullName evidence="7">Sigma-K anti-sigma factor RskA</fullName>
    </alternativeName>
</protein>
<organism evidence="12">
    <name type="scientific">freshwater metagenome</name>
    <dbReference type="NCBI Taxonomy" id="449393"/>
    <lineage>
        <taxon>unclassified sequences</taxon>
        <taxon>metagenomes</taxon>
        <taxon>ecological metagenomes</taxon>
    </lineage>
</organism>
<dbReference type="GO" id="GO:0016989">
    <property type="term" value="F:sigma factor antagonist activity"/>
    <property type="evidence" value="ECO:0007669"/>
    <property type="project" value="TreeGrafter"/>
</dbReference>
<evidence type="ECO:0000256" key="3">
    <source>
        <dbReference type="ARBA" id="ARBA00022475"/>
    </source>
</evidence>
<gene>
    <name evidence="12" type="ORF">UFOPK1835_01340</name>
</gene>
<dbReference type="InterPro" id="IPR051474">
    <property type="entry name" value="Anti-sigma-K/W_factor"/>
</dbReference>
<dbReference type="Gene3D" id="1.10.10.1320">
    <property type="entry name" value="Anti-sigma factor, zinc-finger domain"/>
    <property type="match status" value="1"/>
</dbReference>
<evidence type="ECO:0000256" key="7">
    <source>
        <dbReference type="ARBA" id="ARBA00029829"/>
    </source>
</evidence>
<dbReference type="PANTHER" id="PTHR37461">
    <property type="entry name" value="ANTI-SIGMA-K FACTOR RSKA"/>
    <property type="match status" value="1"/>
</dbReference>
<evidence type="ECO:0000256" key="8">
    <source>
        <dbReference type="ARBA" id="ARBA00030803"/>
    </source>
</evidence>
<keyword evidence="3" id="KW-1003">Cell membrane</keyword>
<comment type="subcellular location">
    <subcellularLocation>
        <location evidence="2">Cell membrane</location>
    </subcellularLocation>
    <subcellularLocation>
        <location evidence="1">Membrane</location>
        <topology evidence="1">Single-pass membrane protein</topology>
    </subcellularLocation>
</comment>
<name>A0A6J6HTW7_9ZZZZ</name>
<reference evidence="12" key="1">
    <citation type="submission" date="2020-05" db="EMBL/GenBank/DDBJ databases">
        <authorList>
            <person name="Chiriac C."/>
            <person name="Salcher M."/>
            <person name="Ghai R."/>
            <person name="Kavagutti S V."/>
        </authorList>
    </citation>
    <scope>NUCLEOTIDE SEQUENCE</scope>
</reference>
<dbReference type="Pfam" id="PF10099">
    <property type="entry name" value="RskA_C"/>
    <property type="match status" value="1"/>
</dbReference>
<keyword evidence="4 10" id="KW-0812">Transmembrane</keyword>
<feature type="transmembrane region" description="Helical" evidence="10">
    <location>
        <begin position="109"/>
        <end position="130"/>
    </location>
</feature>
<keyword evidence="6 10" id="KW-0472">Membrane</keyword>
<evidence type="ECO:0000256" key="4">
    <source>
        <dbReference type="ARBA" id="ARBA00022692"/>
    </source>
</evidence>
<feature type="region of interest" description="Disordered" evidence="9">
    <location>
        <begin position="73"/>
        <end position="103"/>
    </location>
</feature>
<dbReference type="AlphaFoldDB" id="A0A6J6HTW7"/>
<proteinExistence type="predicted"/>
<sequence length="254" mass="26182">MTERSQTPPGPDDVSELLGAYVLGAVDDFERRRVERAADADPEVAAEIERLRIAVDGLADAVAVDPPAGLWDSIRSGVADDDRRNESVSSVEGLSNAPGQAGRRSNRSFFLAAAAVVAVVVISGSVVIGLSSTTPPTDSIATMTAMANDAATRPGTRTGVLSDPDASMEIRVVVDVEGRGFVMTDPLPALPSGETYQLWSAANGTMVSLGMLGSDPEMSLVSIDASVTELALTREPAQGSVAPTSSPMATGLLA</sequence>
<evidence type="ECO:0000256" key="6">
    <source>
        <dbReference type="ARBA" id="ARBA00023136"/>
    </source>
</evidence>
<dbReference type="EMBL" id="CAEZUP010000058">
    <property type="protein sequence ID" value="CAB4615029.1"/>
    <property type="molecule type" value="Genomic_DNA"/>
</dbReference>
<evidence type="ECO:0000256" key="1">
    <source>
        <dbReference type="ARBA" id="ARBA00004167"/>
    </source>
</evidence>
<evidence type="ECO:0000256" key="2">
    <source>
        <dbReference type="ARBA" id="ARBA00004236"/>
    </source>
</evidence>
<dbReference type="InterPro" id="IPR041916">
    <property type="entry name" value="Anti_sigma_zinc_sf"/>
</dbReference>
<evidence type="ECO:0000313" key="12">
    <source>
        <dbReference type="EMBL" id="CAB4615029.1"/>
    </source>
</evidence>
<dbReference type="InterPro" id="IPR018764">
    <property type="entry name" value="RskA_C"/>
</dbReference>
<keyword evidence="5 10" id="KW-1133">Transmembrane helix</keyword>
<dbReference type="GO" id="GO:0005886">
    <property type="term" value="C:plasma membrane"/>
    <property type="evidence" value="ECO:0007669"/>
    <property type="project" value="UniProtKB-SubCell"/>
</dbReference>
<evidence type="ECO:0000256" key="5">
    <source>
        <dbReference type="ARBA" id="ARBA00022989"/>
    </source>
</evidence>
<feature type="domain" description="Anti-sigma K factor RskA C-terminal" evidence="11">
    <location>
        <begin position="112"/>
        <end position="247"/>
    </location>
</feature>
<dbReference type="PANTHER" id="PTHR37461:SF1">
    <property type="entry name" value="ANTI-SIGMA-K FACTOR RSKA"/>
    <property type="match status" value="1"/>
</dbReference>
<dbReference type="GO" id="GO:0006417">
    <property type="term" value="P:regulation of translation"/>
    <property type="evidence" value="ECO:0007669"/>
    <property type="project" value="TreeGrafter"/>
</dbReference>
<evidence type="ECO:0000259" key="11">
    <source>
        <dbReference type="Pfam" id="PF10099"/>
    </source>
</evidence>
<accession>A0A6J6HTW7</accession>
<evidence type="ECO:0000256" key="9">
    <source>
        <dbReference type="SAM" id="MobiDB-lite"/>
    </source>
</evidence>